<protein>
    <recommendedName>
        <fullName evidence="3">Ribbon-helix-helix protein, CopG family</fullName>
    </recommendedName>
</protein>
<dbReference type="EMBL" id="RAPF01000001">
    <property type="protein sequence ID" value="RKF23428.1"/>
    <property type="molecule type" value="Genomic_DNA"/>
</dbReference>
<evidence type="ECO:0008006" key="3">
    <source>
        <dbReference type="Google" id="ProtNLM"/>
    </source>
</evidence>
<sequence>MRALFASSPLNPRNSAENAARAWRAAGGVPMNRIKLSIRIPAEQEALIRHIAKARGLSRYQALLRVIETGLSSITGGAQIRSQMASEEALAAIESRLSIIESLTDRSLFTASAAYAYSRRAALRNDSDADRVDAVTSDAAQAAYRRQKALAAEVLP</sequence>
<gene>
    <name evidence="1" type="ORF">D6851_02885</name>
</gene>
<name>A0A420ERX7_9SPHN</name>
<accession>A0A420ERX7</accession>
<comment type="caution">
    <text evidence="1">The sequence shown here is derived from an EMBL/GenBank/DDBJ whole genome shotgun (WGS) entry which is preliminary data.</text>
</comment>
<keyword evidence="2" id="KW-1185">Reference proteome</keyword>
<organism evidence="1 2">
    <name type="scientific">Altericroceibacterium spongiae</name>
    <dbReference type="NCBI Taxonomy" id="2320269"/>
    <lineage>
        <taxon>Bacteria</taxon>
        <taxon>Pseudomonadati</taxon>
        <taxon>Pseudomonadota</taxon>
        <taxon>Alphaproteobacteria</taxon>
        <taxon>Sphingomonadales</taxon>
        <taxon>Erythrobacteraceae</taxon>
        <taxon>Altericroceibacterium</taxon>
    </lineage>
</organism>
<proteinExistence type="predicted"/>
<dbReference type="Proteomes" id="UP000284395">
    <property type="component" value="Unassembled WGS sequence"/>
</dbReference>
<evidence type="ECO:0000313" key="2">
    <source>
        <dbReference type="Proteomes" id="UP000284395"/>
    </source>
</evidence>
<dbReference type="AlphaFoldDB" id="A0A420ERX7"/>
<reference evidence="1 2" key="1">
    <citation type="submission" date="2018-09" db="EMBL/GenBank/DDBJ databases">
        <title>Altererythrobacter spongiae sp. nov., isolated from a marine sponge.</title>
        <authorList>
            <person name="Zhuang L."/>
            <person name="Luo L."/>
        </authorList>
    </citation>
    <scope>NUCLEOTIDE SEQUENCE [LARGE SCALE GENOMIC DNA]</scope>
    <source>
        <strain evidence="1 2">HN-Y73</strain>
    </source>
</reference>
<evidence type="ECO:0000313" key="1">
    <source>
        <dbReference type="EMBL" id="RKF23428.1"/>
    </source>
</evidence>